<dbReference type="InterPro" id="IPR044055">
    <property type="entry name" value="RibLong"/>
</dbReference>
<feature type="compositionally biased region" description="Low complexity" evidence="7">
    <location>
        <begin position="597"/>
        <end position="610"/>
    </location>
</feature>
<evidence type="ECO:0000256" key="5">
    <source>
        <dbReference type="ARBA" id="ARBA00022729"/>
    </source>
</evidence>
<dbReference type="Pfam" id="PF22904">
    <property type="entry name" value="NOMO1-like_2nd"/>
    <property type="match status" value="1"/>
</dbReference>
<feature type="compositionally biased region" description="Basic and acidic residues" evidence="7">
    <location>
        <begin position="997"/>
        <end position="1006"/>
    </location>
</feature>
<dbReference type="InterPro" id="IPR013783">
    <property type="entry name" value="Ig-like_fold"/>
</dbReference>
<keyword evidence="8" id="KW-0472">Membrane</keyword>
<keyword evidence="8" id="KW-1133">Transmembrane helix</keyword>
<organism evidence="12 13">
    <name type="scientific">Corynebacterium godavarianum</name>
    <dbReference type="NCBI Taxonomy" id="2054421"/>
    <lineage>
        <taxon>Bacteria</taxon>
        <taxon>Bacillati</taxon>
        <taxon>Actinomycetota</taxon>
        <taxon>Actinomycetes</taxon>
        <taxon>Mycobacteriales</taxon>
        <taxon>Corynebacteriaceae</taxon>
        <taxon>Corynebacterium</taxon>
    </lineage>
</organism>
<evidence type="ECO:0000256" key="8">
    <source>
        <dbReference type="SAM" id="Phobius"/>
    </source>
</evidence>
<evidence type="ECO:0000313" key="13">
    <source>
        <dbReference type="Proteomes" id="UP000320747"/>
    </source>
</evidence>
<dbReference type="SUPFAM" id="SSF49478">
    <property type="entry name" value="Cna protein B-type domain"/>
    <property type="match status" value="1"/>
</dbReference>
<feature type="region of interest" description="Disordered" evidence="7">
    <location>
        <begin position="993"/>
        <end position="1019"/>
    </location>
</feature>
<evidence type="ECO:0000259" key="11">
    <source>
        <dbReference type="Pfam" id="PF22904"/>
    </source>
</evidence>
<dbReference type="Pfam" id="PF13620">
    <property type="entry name" value="CarboxypepD_reg"/>
    <property type="match status" value="2"/>
</dbReference>
<dbReference type="PANTHER" id="PTHR36108:SF13">
    <property type="entry name" value="COLOSSIN-B-RELATED"/>
    <property type="match status" value="1"/>
</dbReference>
<dbReference type="Proteomes" id="UP000320747">
    <property type="component" value="Unassembled WGS sequence"/>
</dbReference>
<sequence>MVRGFRSRNFAVATVVACLASGVVAVPPTLLPVAHAADVLDEAAGFALYATTDDQSINARRSWGGLFKLEDGDYESKSVRSVRMYFLPDRVADPNYPTPTGRYSNVNRSFPAEERYQVQLKTNGKVTEDFGAVTGYGFEDARGYKWLDITLPKTVTIGQAEALFISNAAGADTLPWRAYNSSVGARGFAEPLDAQPATIHSKVVRADSAEPAEGVEVSLVGADGKPLQTQTTNADGTVTFADVEPGRTYTIKSGTLDGYFAEQPVSLTVASGQEYTPTPIELTPIGVMGRVIDEYTKPVEGVPVSIGELETTTDADGTFTLTRVPEGEQKISVGGSARTLPTSSSVWAEPTERNRARDITVDAKPGAIAGTVVDSSGTPVAGVNVSTGKHKTVTNRDGSFQFPDLKPGTYDISVSATETIEGGVLQGVTVAPGEIASVHVPVKRMTGALSGVVVSDRKTPIAGAAVKVHAEDDPARAIAATTDNNGAFQAAGLPPGTYVVDVVADGYTASTTSVVVSPNKTVALEVTLAPTPTPKPAPKPAPTTKKTTPKKTTPKTTTKPKPTLTTKKPVPKPTPTTKKPAPKPTRTTKKPAPKPTPTTKKPAPKPTLAPVENFGWGDIEVRPGEIEIANPQKSAGRGVAFVVDGVTRQDGQPLLDATWVTVDQNGTVAAAPQANVAPGKYKAEIRNSTGGHNVVTITVGKPQSEAALYDVSYEPRTVRAGERARSPKPAATRTITPEKYGWQPLPAGTGYRIIKNPNATVTSDGRVELKVPKDAKPGSTIKVKVAITFPDGSKDEAIVPFEIVESPIADRLAPSYEAGVLVGPGQHTMITAHTSKGVPDGTEYALDEDTELGGWVVGVNERTGALDVTAPSADAKPVKVPVKVRFPDGSERTITARIGVATATAPKRGTTLTYPATVSKTGRVVTAKPKGSVPEGTVFVLMDDAGMRVDVDQRTGNVRADVPASAPADATYTVRVRAQYPDGTTALLPLKVTTDSQARRDSKDSKGTATAPKGTTFGLSEKFDEPGWYVSVDKRTGELSVDVDADATKKKSVQVPVVVSYPDGSQRIKNVKANAPALQTVTPTPQDAPSGASSGYSWVPIVLGLLAAIGGVGYAAFVNQDHIRRMLSQFGIRI</sequence>
<gene>
    <name evidence="12" type="ORF">FPH17_04420</name>
</gene>
<accession>A0ABY3E771</accession>
<protein>
    <recommendedName>
        <fullName evidence="3">alpha-amylase</fullName>
        <ecNumber evidence="3">3.2.1.1</ecNumber>
    </recommendedName>
    <alternativeName>
        <fullName evidence="6">1,4-alpha-D-glucan glucanohydrolase</fullName>
    </alternativeName>
</protein>
<feature type="domain" description="NOMO second beta-sandwich" evidence="11">
    <location>
        <begin position="199"/>
        <end position="274"/>
    </location>
</feature>
<dbReference type="PANTHER" id="PTHR36108">
    <property type="entry name" value="COLOSSIN-B-RELATED"/>
    <property type="match status" value="1"/>
</dbReference>
<dbReference type="NCBIfam" id="NF038186">
    <property type="entry name" value="YPDG_rpt"/>
    <property type="match status" value="3"/>
</dbReference>
<feature type="transmembrane region" description="Helical" evidence="8">
    <location>
        <begin position="1095"/>
        <end position="1117"/>
    </location>
</feature>
<keyword evidence="4" id="KW-0964">Secreted</keyword>
<feature type="region of interest" description="Disordered" evidence="7">
    <location>
        <begin position="527"/>
        <end position="612"/>
    </location>
</feature>
<dbReference type="SUPFAM" id="SSF49464">
    <property type="entry name" value="Carboxypeptidase regulatory domain-like"/>
    <property type="match status" value="1"/>
</dbReference>
<evidence type="ECO:0000256" key="4">
    <source>
        <dbReference type="ARBA" id="ARBA00022525"/>
    </source>
</evidence>
<evidence type="ECO:0000313" key="12">
    <source>
        <dbReference type="EMBL" id="TSJ75634.1"/>
    </source>
</evidence>
<comment type="caution">
    <text evidence="12">The sequence shown here is derived from an EMBL/GenBank/DDBJ whole genome shotgun (WGS) entry which is preliminary data.</text>
</comment>
<reference evidence="12 13" key="1">
    <citation type="submission" date="2019-07" db="EMBL/GenBank/DDBJ databases">
        <title>Draft genome of Corynebacterium godavarianum and other related strains.</title>
        <authorList>
            <person name="Bernier A.-M."/>
            <person name="Bernard K."/>
        </authorList>
    </citation>
    <scope>NUCLEOTIDE SEQUENCE [LARGE SCALE GENOMIC DNA]</scope>
    <source>
        <strain evidence="12 13">LMG 29598</strain>
    </source>
</reference>
<feature type="compositionally biased region" description="Low complexity" evidence="7">
    <location>
        <begin position="554"/>
        <end position="568"/>
    </location>
</feature>
<dbReference type="EC" id="3.2.1.1" evidence="3"/>
<evidence type="ECO:0000256" key="6">
    <source>
        <dbReference type="ARBA" id="ARBA00030238"/>
    </source>
</evidence>
<keyword evidence="13" id="KW-1185">Reference proteome</keyword>
<dbReference type="PRINTS" id="PR01217">
    <property type="entry name" value="PRICHEXTENSN"/>
</dbReference>
<evidence type="ECO:0000256" key="9">
    <source>
        <dbReference type="SAM" id="SignalP"/>
    </source>
</evidence>
<comment type="similarity">
    <text evidence="2">Belongs to the serine-aspartate repeat-containing protein (SDr) family.</text>
</comment>
<dbReference type="InterPro" id="IPR055074">
    <property type="entry name" value="NOMO1-3_2nd"/>
</dbReference>
<evidence type="ECO:0000256" key="7">
    <source>
        <dbReference type="SAM" id="MobiDB-lite"/>
    </source>
</evidence>
<feature type="domain" description="Long Rib" evidence="10">
    <location>
        <begin position="1000"/>
        <end position="1072"/>
    </location>
</feature>
<evidence type="ECO:0000256" key="1">
    <source>
        <dbReference type="ARBA" id="ARBA00000548"/>
    </source>
</evidence>
<evidence type="ECO:0000256" key="3">
    <source>
        <dbReference type="ARBA" id="ARBA00012595"/>
    </source>
</evidence>
<feature type="signal peptide" evidence="9">
    <location>
        <begin position="1"/>
        <end position="25"/>
    </location>
</feature>
<keyword evidence="5 9" id="KW-0732">Signal</keyword>
<dbReference type="InterPro" id="IPR013784">
    <property type="entry name" value="Carb-bd-like_fold"/>
</dbReference>
<dbReference type="InterPro" id="IPR008969">
    <property type="entry name" value="CarboxyPept-like_regulatory"/>
</dbReference>
<proteinExistence type="inferred from homology"/>
<feature type="domain" description="Long Rib" evidence="10">
    <location>
        <begin position="913"/>
        <end position="993"/>
    </location>
</feature>
<feature type="compositionally biased region" description="Pro residues" evidence="7">
    <location>
        <begin position="531"/>
        <end position="541"/>
    </location>
</feature>
<dbReference type="Gene3D" id="2.60.40.10">
    <property type="entry name" value="Immunoglobulins"/>
    <property type="match status" value="1"/>
</dbReference>
<dbReference type="Gene3D" id="2.60.40.1120">
    <property type="entry name" value="Carboxypeptidase-like, regulatory domain"/>
    <property type="match status" value="3"/>
</dbReference>
<dbReference type="EMBL" id="VMHH01000002">
    <property type="protein sequence ID" value="TSJ75634.1"/>
    <property type="molecule type" value="Genomic_DNA"/>
</dbReference>
<feature type="domain" description="Long Rib" evidence="10">
    <location>
        <begin position="706"/>
        <end position="803"/>
    </location>
</feature>
<evidence type="ECO:0000256" key="2">
    <source>
        <dbReference type="ARBA" id="ARBA00007257"/>
    </source>
</evidence>
<name>A0ABY3E771_9CORY</name>
<dbReference type="Pfam" id="PF18957">
    <property type="entry name" value="RibLong"/>
    <property type="match status" value="4"/>
</dbReference>
<keyword evidence="8" id="KW-0812">Transmembrane</keyword>
<dbReference type="SUPFAM" id="SSF49452">
    <property type="entry name" value="Starch-binding domain-like"/>
    <property type="match status" value="2"/>
</dbReference>
<feature type="domain" description="Long Rib" evidence="10">
    <location>
        <begin position="809"/>
        <end position="900"/>
    </location>
</feature>
<evidence type="ECO:0000259" key="10">
    <source>
        <dbReference type="Pfam" id="PF18957"/>
    </source>
</evidence>
<feature type="chain" id="PRO_5046210315" description="alpha-amylase" evidence="9">
    <location>
        <begin position="26"/>
        <end position="1134"/>
    </location>
</feature>
<comment type="catalytic activity">
    <reaction evidence="1">
        <text>Endohydrolysis of (1-&gt;4)-alpha-D-glucosidic linkages in polysaccharides containing three or more (1-&gt;4)-alpha-linked D-glucose units.</text>
        <dbReference type="EC" id="3.2.1.1"/>
    </reaction>
</comment>